<evidence type="ECO:0000313" key="7">
    <source>
        <dbReference type="EMBL" id="SHI58519.1"/>
    </source>
</evidence>
<dbReference type="AlphaFoldDB" id="A0A1M6CBY4"/>
<sequence length="493" mass="52607">MPLVRGVALAAVSGLLLTTAPAPAGAEPSPETDWRLCAEVAAGWDEDDRRTLCTTVTVPLDHADPGGRTLGIAVTRVPAAESNDYPVLFNPGGPGHQGVATPGHILDGEARDLGLRHDLVGFDPRGVGHSDALECEYGFAVPDPSPELSPRERARGVAEEHARINRECHAADPELVESLTVENVARDMDLVREALGAETVGFYGVSWGSLLGAAYRSLFDDRVEAMLLDSVVSPDTSVSTLEAGQAEAGEEVFHRFSEWTASHDAVYGLGTEAAPLRERVLELREELEEDPRTGPDGTVVDHDAVTALLATPEREWPRNASALAALLDGGVPEAGRTAEPADPGLPGLGWEDETDGATFFAQMALLCNDSESPRDFDQVWRHRTERAERLPAMGTLGFYEHLCVGWPTPGRAPELVRGESPLQLVGHTREMVTPHRWALDMRDAVGGRVLSVADDGHGTLSDLPCAGTAVEFFATRTAVTDTCPGTEPPVPGT</sequence>
<proteinExistence type="inferred from homology"/>
<evidence type="ECO:0000259" key="6">
    <source>
        <dbReference type="Pfam" id="PF08386"/>
    </source>
</evidence>
<dbReference type="Pfam" id="PF08386">
    <property type="entry name" value="Abhydrolase_4"/>
    <property type="match status" value="1"/>
</dbReference>
<dbReference type="GO" id="GO:0016787">
    <property type="term" value="F:hydrolase activity"/>
    <property type="evidence" value="ECO:0007669"/>
    <property type="project" value="UniProtKB-KW"/>
</dbReference>
<feature type="domain" description="Peptidase S33 tripeptidyl aminopeptidase-like C-terminal" evidence="6">
    <location>
        <begin position="401"/>
        <end position="473"/>
    </location>
</feature>
<dbReference type="PANTHER" id="PTHR43248:SF29">
    <property type="entry name" value="TRIPEPTIDYL AMINOPEPTIDASE"/>
    <property type="match status" value="1"/>
</dbReference>
<dbReference type="Proteomes" id="UP000184452">
    <property type="component" value="Unassembled WGS sequence"/>
</dbReference>
<dbReference type="STRING" id="758803.SAMN05421803_101656"/>
<dbReference type="RefSeq" id="WP_073374673.1">
    <property type="nucleotide sequence ID" value="NZ_FQZK01000001.1"/>
</dbReference>
<gene>
    <name evidence="7" type="ORF">SAMN05421803_101656</name>
</gene>
<reference evidence="7 8" key="1">
    <citation type="submission" date="2016-11" db="EMBL/GenBank/DDBJ databases">
        <authorList>
            <person name="Jaros S."/>
            <person name="Januszkiewicz K."/>
            <person name="Wedrychowicz H."/>
        </authorList>
    </citation>
    <scope>NUCLEOTIDE SEQUENCE [LARGE SCALE GENOMIC DNA]</scope>
    <source>
        <strain evidence="7 8">CGMCC 4.5723</strain>
    </source>
</reference>
<dbReference type="EMBL" id="FQZK01000001">
    <property type="protein sequence ID" value="SHI58519.1"/>
    <property type="molecule type" value="Genomic_DNA"/>
</dbReference>
<protein>
    <submittedName>
        <fullName evidence="7">Alpha/beta hydrolase fold</fullName>
    </submittedName>
</protein>
<keyword evidence="2 4" id="KW-0732">Signal</keyword>
<keyword evidence="3 7" id="KW-0378">Hydrolase</keyword>
<evidence type="ECO:0000256" key="2">
    <source>
        <dbReference type="ARBA" id="ARBA00022729"/>
    </source>
</evidence>
<dbReference type="Gene3D" id="3.40.50.1820">
    <property type="entry name" value="alpha/beta hydrolase"/>
    <property type="match status" value="1"/>
</dbReference>
<accession>A0A1M6CBY4</accession>
<dbReference type="PANTHER" id="PTHR43248">
    <property type="entry name" value="2-SUCCINYL-6-HYDROXY-2,4-CYCLOHEXADIENE-1-CARBOXYLATE SYNTHASE"/>
    <property type="match status" value="1"/>
</dbReference>
<dbReference type="SUPFAM" id="SSF53474">
    <property type="entry name" value="alpha/beta-Hydrolases"/>
    <property type="match status" value="1"/>
</dbReference>
<keyword evidence="8" id="KW-1185">Reference proteome</keyword>
<evidence type="ECO:0000259" key="5">
    <source>
        <dbReference type="Pfam" id="PF00561"/>
    </source>
</evidence>
<name>A0A1M6CBY4_9ACTN</name>
<feature type="signal peptide" evidence="4">
    <location>
        <begin position="1"/>
        <end position="24"/>
    </location>
</feature>
<evidence type="ECO:0000256" key="3">
    <source>
        <dbReference type="ARBA" id="ARBA00022801"/>
    </source>
</evidence>
<evidence type="ECO:0000313" key="8">
    <source>
        <dbReference type="Proteomes" id="UP000184452"/>
    </source>
</evidence>
<dbReference type="InterPro" id="IPR051601">
    <property type="entry name" value="Serine_prot/Carboxylest_S33"/>
</dbReference>
<dbReference type="OrthoDB" id="3930934at2"/>
<feature type="chain" id="PRO_5038643964" evidence="4">
    <location>
        <begin position="25"/>
        <end position="493"/>
    </location>
</feature>
<feature type="domain" description="AB hydrolase-1" evidence="5">
    <location>
        <begin position="85"/>
        <end position="247"/>
    </location>
</feature>
<dbReference type="InterPro" id="IPR013595">
    <property type="entry name" value="Pept_S33_TAP-like_C"/>
</dbReference>
<evidence type="ECO:0000256" key="4">
    <source>
        <dbReference type="SAM" id="SignalP"/>
    </source>
</evidence>
<dbReference type="Pfam" id="PF00561">
    <property type="entry name" value="Abhydrolase_1"/>
    <property type="match status" value="1"/>
</dbReference>
<evidence type="ECO:0000256" key="1">
    <source>
        <dbReference type="ARBA" id="ARBA00010088"/>
    </source>
</evidence>
<dbReference type="InterPro" id="IPR000073">
    <property type="entry name" value="AB_hydrolase_1"/>
</dbReference>
<comment type="similarity">
    <text evidence="1">Belongs to the peptidase S33 family.</text>
</comment>
<organism evidence="7 8">
    <name type="scientific">Nocardiopsis flavescens</name>
    <dbReference type="NCBI Taxonomy" id="758803"/>
    <lineage>
        <taxon>Bacteria</taxon>
        <taxon>Bacillati</taxon>
        <taxon>Actinomycetota</taxon>
        <taxon>Actinomycetes</taxon>
        <taxon>Streptosporangiales</taxon>
        <taxon>Nocardiopsidaceae</taxon>
        <taxon>Nocardiopsis</taxon>
    </lineage>
</organism>
<dbReference type="InterPro" id="IPR029058">
    <property type="entry name" value="AB_hydrolase_fold"/>
</dbReference>